<feature type="region of interest" description="Disordered" evidence="12">
    <location>
        <begin position="608"/>
        <end position="640"/>
    </location>
</feature>
<keyword evidence="6" id="KW-0539">Nucleus</keyword>
<evidence type="ECO:0000256" key="8">
    <source>
        <dbReference type="ARBA" id="ARBA00062447"/>
    </source>
</evidence>
<dbReference type="Pfam" id="PF00447">
    <property type="entry name" value="HSF_DNA-bind"/>
    <property type="match status" value="1"/>
</dbReference>
<dbReference type="GO" id="GO:0032993">
    <property type="term" value="C:protein-DNA complex"/>
    <property type="evidence" value="ECO:0007669"/>
    <property type="project" value="UniProtKB-ARBA"/>
</dbReference>
<dbReference type="FunFam" id="1.10.10.10:FF:000027">
    <property type="entry name" value="Heat shock transcription factor 1"/>
    <property type="match status" value="1"/>
</dbReference>
<name>A7TJ41_VANPO</name>
<evidence type="ECO:0000259" key="13">
    <source>
        <dbReference type="PROSITE" id="PS00434"/>
    </source>
</evidence>
<accession>A7TJ41</accession>
<sequence>MGKPSDIPDPQLDDEDIEHILRNEDELFNHGLIDLGDNETVHEKSKRIEDTTPEIEDIVNPSSDFNAMLSPLQYQDEEIRPEDINKQEMSTQLVRRPHTPYGLYQNMMGNSAQQGGTTTGISNVPGTPTSMLPNALMKPISTHYNGDASANLIGNKIRDAINGQGRSRTGTNSARRGHNQKTRPTFVNKVWNMVNDDNNAELIRWSSDGLSIVINNREELVREILPKYFKHSNFASFVRQLNMYGWHKVQDIRSGSIQNSVEDKWQFENENFIKGREDLLENIVRQKSQTSQGQGLANGPHGTRNIQDTINSIASSLNFNSNLLLTGNDSNNGDKTNTNGPTSVNVAALLGELEQLKYNQVAISKDLLRVSKDNEMLWKENMLARERHRNQQDALEKILRFLASLVPHIDQKMLTDRILSSTGNIDDAATNMAGNIPSRFEDTTGLDLKGSDATSDSISGSLNNINDFNSNINNFKAGTTITTATGTGNASRTMPTGEMLPNDNIKGSGFGGLGGINTNINNNIPGIGGSGSGLTPYETALGEGHEFPFELDSLHDPSVETFSPLDDGGFTSKPRFLLKSGLSPGIISGEGLDSGDSSGRISEIPYHESETASTASATPPLLPEIQQQPHTGMGMGANDKDDLELQDLERSMERASIPPLHNFEGIVNELSPSIEDVDVDVINTDKKNGNRNRGKRSAEENDDSMLSTSKRPHKTSK</sequence>
<dbReference type="InterPro" id="IPR000232">
    <property type="entry name" value="HSF_DNA-bd"/>
</dbReference>
<comment type="subunit">
    <text evidence="8">Homotrimer. Homotrimerization increases the affinity of HSF1 to DNA.</text>
</comment>
<dbReference type="GO" id="GO:0003700">
    <property type="term" value="F:DNA-binding transcription factor activity"/>
    <property type="evidence" value="ECO:0007669"/>
    <property type="project" value="InterPro"/>
</dbReference>
<evidence type="ECO:0000256" key="11">
    <source>
        <dbReference type="RuleBase" id="RU004020"/>
    </source>
</evidence>
<dbReference type="PRINTS" id="PR00056">
    <property type="entry name" value="HSFDOMAIN"/>
</dbReference>
<reference evidence="14 15" key="1">
    <citation type="journal article" date="2007" name="Proc. Natl. Acad. Sci. U.S.A.">
        <title>Independent sorting-out of thousands of duplicated gene pairs in two yeast species descended from a whole-genome duplication.</title>
        <authorList>
            <person name="Scannell D.R."/>
            <person name="Frank A.C."/>
            <person name="Conant G.C."/>
            <person name="Byrne K.P."/>
            <person name="Woolfit M."/>
            <person name="Wolfe K.H."/>
        </authorList>
    </citation>
    <scope>NUCLEOTIDE SEQUENCE [LARGE SCALE GENOMIC DNA]</scope>
    <source>
        <strain evidence="15">ATCC 22028 / DSM 70294 / BCRC 21397 / CBS 2163 / NBRC 10782 / NRRL Y-8283 / UCD 57-17</strain>
    </source>
</reference>
<dbReference type="AlphaFoldDB" id="A7TJ41"/>
<keyword evidence="15" id="KW-1185">Reference proteome</keyword>
<dbReference type="EMBL" id="DS480399">
    <property type="protein sequence ID" value="EDO17740.1"/>
    <property type="molecule type" value="Genomic_DNA"/>
</dbReference>
<keyword evidence="4" id="KW-0238">DNA-binding</keyword>
<dbReference type="Gene3D" id="1.10.10.10">
    <property type="entry name" value="Winged helix-like DNA-binding domain superfamily/Winged helix DNA-binding domain"/>
    <property type="match status" value="1"/>
</dbReference>
<evidence type="ECO:0000256" key="6">
    <source>
        <dbReference type="ARBA" id="ARBA00023242"/>
    </source>
</evidence>
<dbReference type="GO" id="GO:0005634">
    <property type="term" value="C:nucleus"/>
    <property type="evidence" value="ECO:0007669"/>
    <property type="project" value="UniProtKB-SubCell"/>
</dbReference>
<dbReference type="GeneID" id="5545984"/>
<dbReference type="PANTHER" id="PTHR10015">
    <property type="entry name" value="HEAT SHOCK TRANSCRIPTION FACTOR"/>
    <property type="match status" value="1"/>
</dbReference>
<feature type="region of interest" description="Disordered" evidence="12">
    <location>
        <begin position="162"/>
        <end position="181"/>
    </location>
</feature>
<feature type="region of interest" description="Disordered" evidence="12">
    <location>
        <begin position="670"/>
        <end position="717"/>
    </location>
</feature>
<evidence type="ECO:0000256" key="5">
    <source>
        <dbReference type="ARBA" id="ARBA00023163"/>
    </source>
</evidence>
<dbReference type="OrthoDB" id="60033at2759"/>
<feature type="compositionally biased region" description="Polar residues" evidence="12">
    <location>
        <begin position="164"/>
        <end position="174"/>
    </location>
</feature>
<evidence type="ECO:0000256" key="10">
    <source>
        <dbReference type="ARBA" id="ARBA00084017"/>
    </source>
</evidence>
<proteinExistence type="inferred from homology"/>
<keyword evidence="3" id="KW-0805">Transcription regulation</keyword>
<dbReference type="STRING" id="436907.A7TJ41"/>
<organism evidence="15">
    <name type="scientific">Vanderwaltozyma polyspora (strain ATCC 22028 / DSM 70294 / BCRC 21397 / CBS 2163 / NBRC 10782 / NRRL Y-8283 / UCD 57-17)</name>
    <name type="common">Kluyveromyces polysporus</name>
    <dbReference type="NCBI Taxonomy" id="436907"/>
    <lineage>
        <taxon>Eukaryota</taxon>
        <taxon>Fungi</taxon>
        <taxon>Dikarya</taxon>
        <taxon>Ascomycota</taxon>
        <taxon>Saccharomycotina</taxon>
        <taxon>Saccharomycetes</taxon>
        <taxon>Saccharomycetales</taxon>
        <taxon>Saccharomycetaceae</taxon>
        <taxon>Vanderwaltozyma</taxon>
    </lineage>
</organism>
<dbReference type="InterPro" id="IPR036388">
    <property type="entry name" value="WH-like_DNA-bd_sf"/>
</dbReference>
<evidence type="ECO:0000256" key="1">
    <source>
        <dbReference type="ARBA" id="ARBA00004123"/>
    </source>
</evidence>
<protein>
    <recommendedName>
        <fullName evidence="9">Heat shock transcription factor</fullName>
    </recommendedName>
    <alternativeName>
        <fullName evidence="10">Heat shock factor protein</fullName>
    </alternativeName>
</protein>
<dbReference type="GO" id="GO:0043565">
    <property type="term" value="F:sequence-specific DNA binding"/>
    <property type="evidence" value="ECO:0007669"/>
    <property type="project" value="InterPro"/>
</dbReference>
<evidence type="ECO:0000256" key="7">
    <source>
        <dbReference type="ARBA" id="ARBA00059868"/>
    </source>
</evidence>
<dbReference type="RefSeq" id="XP_001645598.1">
    <property type="nucleotide sequence ID" value="XM_001645548.1"/>
</dbReference>
<comment type="similarity">
    <text evidence="2 11">Belongs to the HSF family.</text>
</comment>
<evidence type="ECO:0000256" key="3">
    <source>
        <dbReference type="ARBA" id="ARBA00023015"/>
    </source>
</evidence>
<evidence type="ECO:0000256" key="4">
    <source>
        <dbReference type="ARBA" id="ARBA00023125"/>
    </source>
</evidence>
<dbReference type="Proteomes" id="UP000000267">
    <property type="component" value="Unassembled WGS sequence"/>
</dbReference>
<dbReference type="SMART" id="SM00415">
    <property type="entry name" value="HSF"/>
    <property type="match status" value="1"/>
</dbReference>
<feature type="domain" description="HSF-type DNA-binding" evidence="13">
    <location>
        <begin position="225"/>
        <end position="249"/>
    </location>
</feature>
<dbReference type="PROSITE" id="PS00434">
    <property type="entry name" value="HSF_DOMAIN"/>
    <property type="match status" value="1"/>
</dbReference>
<evidence type="ECO:0000256" key="2">
    <source>
        <dbReference type="ARBA" id="ARBA00006403"/>
    </source>
</evidence>
<keyword evidence="5" id="KW-0804">Transcription</keyword>
<dbReference type="InParanoid" id="A7TJ41"/>
<dbReference type="InterPro" id="IPR036390">
    <property type="entry name" value="WH_DNA-bd_sf"/>
</dbReference>
<comment type="subcellular location">
    <subcellularLocation>
        <location evidence="1">Nucleus</location>
    </subcellularLocation>
</comment>
<dbReference type="eggNOG" id="KOG0627">
    <property type="taxonomic scope" value="Eukaryota"/>
</dbReference>
<gene>
    <name evidence="14" type="ORF">Kpol_1033p46</name>
</gene>
<dbReference type="FunCoup" id="A7TJ41">
    <property type="interactions" value="1505"/>
</dbReference>
<dbReference type="PANTHER" id="PTHR10015:SF427">
    <property type="entry name" value="HEAT SHOCK FACTOR PROTEIN"/>
    <property type="match status" value="1"/>
</dbReference>
<dbReference type="HOGENOM" id="CLU_385521_0_0_1"/>
<dbReference type="KEGG" id="vpo:Kpol_1033p46"/>
<evidence type="ECO:0000256" key="12">
    <source>
        <dbReference type="SAM" id="MobiDB-lite"/>
    </source>
</evidence>
<evidence type="ECO:0000256" key="9">
    <source>
        <dbReference type="ARBA" id="ARBA00068818"/>
    </source>
</evidence>
<dbReference type="PhylomeDB" id="A7TJ41"/>
<evidence type="ECO:0000313" key="15">
    <source>
        <dbReference type="Proteomes" id="UP000000267"/>
    </source>
</evidence>
<evidence type="ECO:0000313" key="14">
    <source>
        <dbReference type="EMBL" id="EDO17740.1"/>
    </source>
</evidence>
<comment type="function">
    <text evidence="7">DNA-binding transcription factor that specifically binds heat shock promoter elements (HSE) and activates transcription.</text>
</comment>
<dbReference type="SUPFAM" id="SSF46785">
    <property type="entry name" value="Winged helix' DNA-binding domain"/>
    <property type="match status" value="1"/>
</dbReference>